<evidence type="ECO:0000256" key="1">
    <source>
        <dbReference type="ARBA" id="ARBA00000274"/>
    </source>
</evidence>
<dbReference type="GO" id="GO:0009691">
    <property type="term" value="P:cytokinin biosynthetic process"/>
    <property type="evidence" value="ECO:0007669"/>
    <property type="project" value="UniProtKB-UniRule"/>
</dbReference>
<dbReference type="InterPro" id="IPR005269">
    <property type="entry name" value="LOG"/>
</dbReference>
<comment type="catalytic activity">
    <reaction evidence="1">
        <text>AMP + H2O = D-ribose 5-phosphate + adenine</text>
        <dbReference type="Rhea" id="RHEA:20129"/>
        <dbReference type="ChEBI" id="CHEBI:15377"/>
        <dbReference type="ChEBI" id="CHEBI:16708"/>
        <dbReference type="ChEBI" id="CHEBI:78346"/>
        <dbReference type="ChEBI" id="CHEBI:456215"/>
        <dbReference type="EC" id="3.2.2.4"/>
    </reaction>
</comment>
<proteinExistence type="inferred from homology"/>
<dbReference type="RefSeq" id="WP_008722872.1">
    <property type="nucleotide sequence ID" value="NZ_JH994110.1"/>
</dbReference>
<name>A0A2U4EWS3_9SPIR</name>
<dbReference type="PANTHER" id="PTHR43393">
    <property type="entry name" value="CYTOKININ RIBOSIDE 5'-MONOPHOSPHATE PHOSPHORIBOHYDROLASE"/>
    <property type="match status" value="1"/>
</dbReference>
<dbReference type="GO" id="GO:0008714">
    <property type="term" value="F:AMP nucleosidase activity"/>
    <property type="evidence" value="ECO:0007669"/>
    <property type="project" value="UniProtKB-EC"/>
</dbReference>
<gene>
    <name evidence="3" type="ORF">A966_04641</name>
</gene>
<keyword evidence="2" id="KW-0203">Cytokinin biosynthesis</keyword>
<dbReference type="SUPFAM" id="SSF102405">
    <property type="entry name" value="MCP/YpsA-like"/>
    <property type="match status" value="1"/>
</dbReference>
<dbReference type="EMBL" id="ALNZ01000020">
    <property type="protein sequence ID" value="EKV57535.1"/>
    <property type="molecule type" value="Genomic_DNA"/>
</dbReference>
<dbReference type="EC" id="3.2.2.n1" evidence="2"/>
<dbReference type="InterPro" id="IPR031100">
    <property type="entry name" value="LOG_fam"/>
</dbReference>
<sequence>MRKETYTYELQNSDMPNESWRIFRIMGEFVEGFETMSYYKNAISIFGSARTSEDHPHYKLAYETAKLLGENKYDIITGGGPGIMEAGNRGAFDSNAGSIGLCIELPFEQKTNPYVKEELKFRYFFARKVMFLKYAKAVIIFPGGFGTMDEMFETLTLIQTRVLARMPLIVMNYSYYTDLIEWIKKYMIGENYIDLEDLNLIKYAETPQETLDIINSFYQNKQK</sequence>
<dbReference type="Proteomes" id="UP000011663">
    <property type="component" value="Unassembled WGS sequence"/>
</dbReference>
<dbReference type="GeneID" id="66487374"/>
<reference evidence="3 4" key="1">
    <citation type="submission" date="2012-07" db="EMBL/GenBank/DDBJ databases">
        <title>Genome sequence of Brachyspira sp. 30446, isolated from a pig with mucohaemorrhagic colitis.</title>
        <authorList>
            <person name="Rubin J.E."/>
            <person name="Fernando C."/>
            <person name="Harding J.C.S."/>
            <person name="Hill J.E."/>
        </authorList>
    </citation>
    <scope>NUCLEOTIDE SEQUENCE [LARGE SCALE GENOMIC DNA]</scope>
    <source>
        <strain evidence="3 4">30446</strain>
    </source>
</reference>
<keyword evidence="2" id="KW-0378">Hydrolase</keyword>
<dbReference type="Gene3D" id="3.40.50.450">
    <property type="match status" value="1"/>
</dbReference>
<dbReference type="OrthoDB" id="9801098at2"/>
<comment type="similarity">
    <text evidence="2">Belongs to the LOG family.</text>
</comment>
<evidence type="ECO:0000256" key="2">
    <source>
        <dbReference type="RuleBase" id="RU363015"/>
    </source>
</evidence>
<dbReference type="Pfam" id="PF03641">
    <property type="entry name" value="Lysine_decarbox"/>
    <property type="match status" value="1"/>
</dbReference>
<dbReference type="PANTHER" id="PTHR43393:SF2">
    <property type="entry name" value="CYTOKININ RIBOSIDE 5'-MONOPHOSPHATE PHOSPHORIBOHYDROLASE"/>
    <property type="match status" value="1"/>
</dbReference>
<dbReference type="AlphaFoldDB" id="A0A2U4EWS3"/>
<dbReference type="GO" id="GO:0005829">
    <property type="term" value="C:cytosol"/>
    <property type="evidence" value="ECO:0007669"/>
    <property type="project" value="TreeGrafter"/>
</dbReference>
<accession>A0A2U4EWS3</accession>
<dbReference type="NCBIfam" id="TIGR00730">
    <property type="entry name" value="Rossman fold protein, TIGR00730 family"/>
    <property type="match status" value="1"/>
</dbReference>
<comment type="caution">
    <text evidence="3">The sequence shown here is derived from an EMBL/GenBank/DDBJ whole genome shotgun (WGS) entry which is preliminary data.</text>
</comment>
<evidence type="ECO:0000313" key="4">
    <source>
        <dbReference type="Proteomes" id="UP000011663"/>
    </source>
</evidence>
<protein>
    <recommendedName>
        <fullName evidence="2">Cytokinin riboside 5'-monophosphate phosphoribohydrolase</fullName>
        <ecNumber evidence="2">3.2.2.n1</ecNumber>
    </recommendedName>
</protein>
<dbReference type="InterPro" id="IPR052341">
    <property type="entry name" value="LOG_family_nucleotidases"/>
</dbReference>
<dbReference type="STRING" id="1289135.A966_04641"/>
<organism evidence="3 4">
    <name type="scientific">Brachyspira hampsonii 30446</name>
    <dbReference type="NCBI Taxonomy" id="1289135"/>
    <lineage>
        <taxon>Bacteria</taxon>
        <taxon>Pseudomonadati</taxon>
        <taxon>Spirochaetota</taxon>
        <taxon>Spirochaetia</taxon>
        <taxon>Brachyspirales</taxon>
        <taxon>Brachyspiraceae</taxon>
        <taxon>Brachyspira</taxon>
    </lineage>
</organism>
<evidence type="ECO:0000313" key="3">
    <source>
        <dbReference type="EMBL" id="EKV57535.1"/>
    </source>
</evidence>